<dbReference type="InterPro" id="IPR034666">
    <property type="entry name" value="ARPC2/4"/>
</dbReference>
<dbReference type="GO" id="GO:0032299">
    <property type="term" value="C:ribonuclease H2 complex"/>
    <property type="evidence" value="ECO:0007669"/>
    <property type="project" value="InterPro"/>
</dbReference>
<keyword evidence="4" id="KW-0009">Actin-binding</keyword>
<dbReference type="GO" id="GO:0030041">
    <property type="term" value="P:actin filament polymerization"/>
    <property type="evidence" value="ECO:0007669"/>
    <property type="project" value="InterPro"/>
</dbReference>
<accession>A0A0E9NMD7</accession>
<dbReference type="Proteomes" id="UP000033140">
    <property type="component" value="Unassembled WGS sequence"/>
</dbReference>
<comment type="similarity">
    <text evidence="2">Belongs to the ARPC2 family.</text>
</comment>
<keyword evidence="8" id="KW-1185">Reference proteome</keyword>
<feature type="region of interest" description="Disordered" evidence="6">
    <location>
        <begin position="467"/>
        <end position="495"/>
    </location>
</feature>
<dbReference type="GO" id="GO:0051015">
    <property type="term" value="F:actin filament binding"/>
    <property type="evidence" value="ECO:0007669"/>
    <property type="project" value="TreeGrafter"/>
</dbReference>
<dbReference type="CDD" id="cd09271">
    <property type="entry name" value="RNase_H2-C"/>
    <property type="match status" value="1"/>
</dbReference>
<evidence type="ECO:0000313" key="7">
    <source>
        <dbReference type="EMBL" id="GAO50953.1"/>
    </source>
</evidence>
<comment type="subcellular location">
    <subcellularLocation>
        <location evidence="1">Cytoplasm</location>
        <location evidence="1">Cytoskeleton</location>
    </subcellularLocation>
</comment>
<gene>
    <name evidence="7" type="ORF">G7K_5071-t1</name>
</gene>
<protein>
    <submittedName>
        <fullName evidence="7">Uncharacterized protein</fullName>
    </submittedName>
</protein>
<dbReference type="SUPFAM" id="SSF69645">
    <property type="entry name" value="Arp2/3 complex subunits"/>
    <property type="match status" value="2"/>
</dbReference>
<reference evidence="7 8" key="1">
    <citation type="journal article" date="2011" name="J. Gen. Appl. Microbiol.">
        <title>Draft genome sequencing of the enigmatic yeast Saitoella complicata.</title>
        <authorList>
            <person name="Nishida H."/>
            <person name="Hamamoto M."/>
            <person name="Sugiyama J."/>
        </authorList>
    </citation>
    <scope>NUCLEOTIDE SEQUENCE [LARGE SCALE GENOMIC DNA]</scope>
    <source>
        <strain evidence="7 8">NRRL Y-17804</strain>
    </source>
</reference>
<reference evidence="7 8" key="3">
    <citation type="journal article" date="2015" name="Genome Announc.">
        <title>Draft Genome Sequence of the Archiascomycetous Yeast Saitoella complicata.</title>
        <authorList>
            <person name="Yamauchi K."/>
            <person name="Kondo S."/>
            <person name="Hamamoto M."/>
            <person name="Takahashi Y."/>
            <person name="Ogura Y."/>
            <person name="Hayashi T."/>
            <person name="Nishida H."/>
        </authorList>
    </citation>
    <scope>NUCLEOTIDE SEQUENCE [LARGE SCALE GENOMIC DNA]</scope>
    <source>
        <strain evidence="7 8">NRRL Y-17804</strain>
    </source>
</reference>
<proteinExistence type="inferred from homology"/>
<dbReference type="AlphaFoldDB" id="A0A0E9NMD7"/>
<dbReference type="Gene3D" id="2.40.128.680">
    <property type="match status" value="1"/>
</dbReference>
<evidence type="ECO:0000256" key="1">
    <source>
        <dbReference type="ARBA" id="ARBA00004245"/>
    </source>
</evidence>
<keyword evidence="3" id="KW-0963">Cytoplasm</keyword>
<evidence type="ECO:0000256" key="2">
    <source>
        <dbReference type="ARBA" id="ARBA00007192"/>
    </source>
</evidence>
<sequence length="559" mass="62908">MILLDYHNILLSALLTDRLLPPSTSNPNNSTPRTASLDQIITDFDGVLFHLSTPESKSKIIVSIRIKCWEELVGYGVDKVLEEVYGRWGVVKGQVEEGWDWSLEVDVEKEYENTPLLIHEISLLKRHALSAPFVHAFSISSSLPNPADSPDTPAPKPQVLPLHYRDTEAIYLLPSHDRTTIIFSTHFREETDRVFGKVFLQEFVDARRRPALQTSPQVLYTTGKPPRDLESIGLGEDEGMGYVTFILFPRHTSANPSTNPSPSPIADLTRSAQWETISQIQLFRDYLHYHIKCSKAFMHSRMRARTGEWLKVLRRAAVEREDVGSLGGRGEERRGMSGRWVGGQVPVTARGKLNYFWRGNASFSRDASTKKANIHLLRRDYEMTIINLQRSRNPVDSFENAPAGEQVDAHLLPCQISHTGPANISTYFSVSTNADAVPISTFRGRELHGTELNLPAGWVGHAYAPSTTFVPPPPSDRLYEDEDEEAEEQTEEEVAWQSTAQFKDVMIWGWGEQPRAEKDVWVKGVEEWIGVAGVVHGGRLSEEELKTIEDEEEKAAAAK</sequence>
<dbReference type="Pfam" id="PF08615">
    <property type="entry name" value="RNase_H2_suC"/>
    <property type="match status" value="1"/>
</dbReference>
<dbReference type="InterPro" id="IPR013924">
    <property type="entry name" value="RNase_H2_suC"/>
</dbReference>
<evidence type="ECO:0000313" key="8">
    <source>
        <dbReference type="Proteomes" id="UP000033140"/>
    </source>
</evidence>
<reference evidence="7 8" key="2">
    <citation type="journal article" date="2014" name="J. Gen. Appl. Microbiol.">
        <title>The early diverging ascomycetous budding yeast Saitoella complicata has three histone deacetylases belonging to the Clr6, Hos2, and Rpd3 lineages.</title>
        <authorList>
            <person name="Nishida H."/>
            <person name="Matsumoto T."/>
            <person name="Kondo S."/>
            <person name="Hamamoto M."/>
            <person name="Yoshikawa H."/>
        </authorList>
    </citation>
    <scope>NUCLEOTIDE SEQUENCE [LARGE SCALE GENOMIC DNA]</scope>
    <source>
        <strain evidence="7 8">NRRL Y-17804</strain>
    </source>
</reference>
<dbReference type="EMBL" id="BACD03000039">
    <property type="protein sequence ID" value="GAO50953.1"/>
    <property type="molecule type" value="Genomic_DNA"/>
</dbReference>
<name>A0A0E9NMD7_SAICN</name>
<dbReference type="Pfam" id="PF04045">
    <property type="entry name" value="P34-Arc"/>
    <property type="match status" value="1"/>
</dbReference>
<organism evidence="7 8">
    <name type="scientific">Saitoella complicata (strain BCRC 22490 / CBS 7301 / JCM 7358 / NBRC 10748 / NRRL Y-17804)</name>
    <dbReference type="NCBI Taxonomy" id="698492"/>
    <lineage>
        <taxon>Eukaryota</taxon>
        <taxon>Fungi</taxon>
        <taxon>Dikarya</taxon>
        <taxon>Ascomycota</taxon>
        <taxon>Taphrinomycotina</taxon>
        <taxon>Taphrinomycotina incertae sedis</taxon>
        <taxon>Saitoella</taxon>
    </lineage>
</organism>
<dbReference type="PANTHER" id="PTHR12058">
    <property type="entry name" value="ARP2/3 COMPLEX 34 KDA SUBUNIT"/>
    <property type="match status" value="1"/>
</dbReference>
<evidence type="ECO:0000256" key="3">
    <source>
        <dbReference type="ARBA" id="ARBA00022490"/>
    </source>
</evidence>
<evidence type="ECO:0000256" key="5">
    <source>
        <dbReference type="ARBA" id="ARBA00023212"/>
    </source>
</evidence>
<feature type="compositionally biased region" description="Acidic residues" evidence="6">
    <location>
        <begin position="479"/>
        <end position="494"/>
    </location>
</feature>
<dbReference type="InterPro" id="IPR007188">
    <property type="entry name" value="ARPC2"/>
</dbReference>
<evidence type="ECO:0000256" key="6">
    <source>
        <dbReference type="SAM" id="MobiDB-lite"/>
    </source>
</evidence>
<dbReference type="PANTHER" id="PTHR12058:SF0">
    <property type="entry name" value="ACTIN-RELATED PROTEIN 2_3 COMPLEX SUBUNIT 2"/>
    <property type="match status" value="1"/>
</dbReference>
<dbReference type="GO" id="GO:0005200">
    <property type="term" value="F:structural constituent of cytoskeleton"/>
    <property type="evidence" value="ECO:0007669"/>
    <property type="project" value="TreeGrafter"/>
</dbReference>
<dbReference type="Gene3D" id="3.30.1460.20">
    <property type="match status" value="2"/>
</dbReference>
<dbReference type="GO" id="GO:0005885">
    <property type="term" value="C:Arp2/3 protein complex"/>
    <property type="evidence" value="ECO:0007669"/>
    <property type="project" value="InterPro"/>
</dbReference>
<dbReference type="GO" id="GO:0006401">
    <property type="term" value="P:RNA catabolic process"/>
    <property type="evidence" value="ECO:0007669"/>
    <property type="project" value="InterPro"/>
</dbReference>
<keyword evidence="5" id="KW-0206">Cytoskeleton</keyword>
<dbReference type="STRING" id="698492.A0A0E9NMD7"/>
<dbReference type="GO" id="GO:0034314">
    <property type="term" value="P:Arp2/3 complex-mediated actin nucleation"/>
    <property type="evidence" value="ECO:0007669"/>
    <property type="project" value="InterPro"/>
</dbReference>
<comment type="caution">
    <text evidence="7">The sequence shown here is derived from an EMBL/GenBank/DDBJ whole genome shotgun (WGS) entry which is preliminary data.</text>
</comment>
<evidence type="ECO:0000256" key="4">
    <source>
        <dbReference type="ARBA" id="ARBA00023203"/>
    </source>
</evidence>